<sequence>MAYGSIMAPGGTLAATGLATGQVWLLAASVAAVLLGVVAVRLGFRQGRGPVER</sequence>
<keyword evidence="1" id="KW-1133">Transmembrane helix</keyword>
<dbReference type="RefSeq" id="WP_315876149.1">
    <property type="nucleotide sequence ID" value="NZ_JAWCTQ010000003.1"/>
</dbReference>
<organism evidence="2 3">
    <name type="scientific">Streptomyces tamarix</name>
    <dbReference type="NCBI Taxonomy" id="3078565"/>
    <lineage>
        <taxon>Bacteria</taxon>
        <taxon>Bacillati</taxon>
        <taxon>Actinomycetota</taxon>
        <taxon>Actinomycetes</taxon>
        <taxon>Kitasatosporales</taxon>
        <taxon>Streptomycetaceae</taxon>
        <taxon>Streptomyces</taxon>
    </lineage>
</organism>
<keyword evidence="1" id="KW-0812">Transmembrane</keyword>
<proteinExistence type="predicted"/>
<name>A0ABU3QFG2_9ACTN</name>
<keyword evidence="3" id="KW-1185">Reference proteome</keyword>
<evidence type="ECO:0000313" key="2">
    <source>
        <dbReference type="EMBL" id="MDT9681139.1"/>
    </source>
</evidence>
<evidence type="ECO:0000256" key="1">
    <source>
        <dbReference type="SAM" id="Phobius"/>
    </source>
</evidence>
<gene>
    <name evidence="2" type="ORF">RND61_03470</name>
</gene>
<comment type="caution">
    <text evidence="2">The sequence shown here is derived from an EMBL/GenBank/DDBJ whole genome shotgun (WGS) entry which is preliminary data.</text>
</comment>
<evidence type="ECO:0000313" key="3">
    <source>
        <dbReference type="Proteomes" id="UP001250181"/>
    </source>
</evidence>
<reference evidence="2 3" key="1">
    <citation type="submission" date="2023-09" db="EMBL/GenBank/DDBJ databases">
        <title>Streptomyces sp. nov.: A antagonism against Alternaria gaisen Producing Streptochlin, Isolated from Tamarix root soil.</title>
        <authorList>
            <person name="Chen Y."/>
        </authorList>
    </citation>
    <scope>NUCLEOTIDE SEQUENCE [LARGE SCALE GENOMIC DNA]</scope>
    <source>
        <strain evidence="2 3">TRM76323</strain>
    </source>
</reference>
<feature type="transmembrane region" description="Helical" evidence="1">
    <location>
        <begin position="23"/>
        <end position="44"/>
    </location>
</feature>
<dbReference type="EMBL" id="JAWCTQ010000003">
    <property type="protein sequence ID" value="MDT9681139.1"/>
    <property type="molecule type" value="Genomic_DNA"/>
</dbReference>
<accession>A0ABU3QFG2</accession>
<dbReference type="Proteomes" id="UP001250181">
    <property type="component" value="Unassembled WGS sequence"/>
</dbReference>
<keyword evidence="1" id="KW-0472">Membrane</keyword>
<protein>
    <submittedName>
        <fullName evidence="2">Uncharacterized protein</fullName>
    </submittedName>
</protein>